<reference evidence="2 3" key="1">
    <citation type="submission" date="2020-02" db="EMBL/GenBank/DDBJ databases">
        <title>Draft genome sequence of Haematococcus lacustris strain NIES-144.</title>
        <authorList>
            <person name="Morimoto D."/>
            <person name="Nakagawa S."/>
            <person name="Yoshida T."/>
            <person name="Sawayama S."/>
        </authorList>
    </citation>
    <scope>NUCLEOTIDE SEQUENCE [LARGE SCALE GENOMIC DNA]</scope>
    <source>
        <strain evidence="2 3">NIES-144</strain>
    </source>
</reference>
<evidence type="ECO:0000313" key="2">
    <source>
        <dbReference type="EMBL" id="GFH12883.1"/>
    </source>
</evidence>
<dbReference type="AlphaFoldDB" id="A0A699YRR1"/>
<comment type="caution">
    <text evidence="2">The sequence shown here is derived from an EMBL/GenBank/DDBJ whole genome shotgun (WGS) entry which is preliminary data.</text>
</comment>
<feature type="non-terminal residue" evidence="2">
    <location>
        <position position="94"/>
    </location>
</feature>
<organism evidence="2 3">
    <name type="scientific">Haematococcus lacustris</name>
    <name type="common">Green alga</name>
    <name type="synonym">Haematococcus pluvialis</name>
    <dbReference type="NCBI Taxonomy" id="44745"/>
    <lineage>
        <taxon>Eukaryota</taxon>
        <taxon>Viridiplantae</taxon>
        <taxon>Chlorophyta</taxon>
        <taxon>core chlorophytes</taxon>
        <taxon>Chlorophyceae</taxon>
        <taxon>CS clade</taxon>
        <taxon>Chlamydomonadales</taxon>
        <taxon>Haematococcaceae</taxon>
        <taxon>Haematococcus</taxon>
    </lineage>
</organism>
<dbReference type="EMBL" id="BLLF01000551">
    <property type="protein sequence ID" value="GFH12883.1"/>
    <property type="molecule type" value="Genomic_DNA"/>
</dbReference>
<name>A0A699YRR1_HAELA</name>
<accession>A0A699YRR1</accession>
<feature type="compositionally biased region" description="Polar residues" evidence="1">
    <location>
        <begin position="14"/>
        <end position="23"/>
    </location>
</feature>
<gene>
    <name evidence="2" type="ORF">HaLaN_08656</name>
</gene>
<evidence type="ECO:0000313" key="3">
    <source>
        <dbReference type="Proteomes" id="UP000485058"/>
    </source>
</evidence>
<sequence>MQWCCAPCPRSSKRGQQPPSSTAGAEAAAKWRQPAAGNSHMEARQQHRPQLWPPERRPEPHPPVPSHLSPVRLQAAHCPRTVPGGTGGSKPETT</sequence>
<feature type="region of interest" description="Disordered" evidence="1">
    <location>
        <begin position="1"/>
        <end position="94"/>
    </location>
</feature>
<protein>
    <submittedName>
        <fullName evidence="2">Uncharacterized protein</fullName>
    </submittedName>
</protein>
<feature type="non-terminal residue" evidence="2">
    <location>
        <position position="1"/>
    </location>
</feature>
<evidence type="ECO:0000256" key="1">
    <source>
        <dbReference type="SAM" id="MobiDB-lite"/>
    </source>
</evidence>
<keyword evidence="3" id="KW-1185">Reference proteome</keyword>
<dbReference type="Proteomes" id="UP000485058">
    <property type="component" value="Unassembled WGS sequence"/>
</dbReference>
<proteinExistence type="predicted"/>